<dbReference type="Gene3D" id="3.30.1330.40">
    <property type="entry name" value="RutC-like"/>
    <property type="match status" value="1"/>
</dbReference>
<gene>
    <name evidence="2" type="ORF">NFI88_08215</name>
</gene>
<evidence type="ECO:0000313" key="2">
    <source>
        <dbReference type="EMBL" id="MCQ8240819.1"/>
    </source>
</evidence>
<dbReference type="Pfam" id="PF01042">
    <property type="entry name" value="Ribonuc_L-PSP"/>
    <property type="match status" value="1"/>
</dbReference>
<dbReference type="InterPro" id="IPR019897">
    <property type="entry name" value="RidA_CS"/>
</dbReference>
<organism evidence="2 3">
    <name type="scientific">Rhizosaccharibacter radicis</name>
    <dbReference type="NCBI Taxonomy" id="2782605"/>
    <lineage>
        <taxon>Bacteria</taxon>
        <taxon>Pseudomonadati</taxon>
        <taxon>Pseudomonadota</taxon>
        <taxon>Alphaproteobacteria</taxon>
        <taxon>Acetobacterales</taxon>
        <taxon>Acetobacteraceae</taxon>
        <taxon>Rhizosaccharibacter</taxon>
    </lineage>
</organism>
<keyword evidence="3" id="KW-1185">Reference proteome</keyword>
<dbReference type="PANTHER" id="PTHR11803">
    <property type="entry name" value="2-IMINOBUTANOATE/2-IMINOPROPANOATE DEAMINASE RIDA"/>
    <property type="match status" value="1"/>
</dbReference>
<comment type="similarity">
    <text evidence="1">Belongs to the RutC family.</text>
</comment>
<comment type="caution">
    <text evidence="2">The sequence shown here is derived from an EMBL/GenBank/DDBJ whole genome shotgun (WGS) entry which is preliminary data.</text>
</comment>
<sequence>MAFLDTIGHDRARRFTALVGLGLIAAAAFLTAPAGAQENAVVRHPAEKFPIATAVEVPPGYTTLYLSGMGADVADKNAKPMTLAAYGDTETQVRSALGKIKAQLAALHATPGDIVNMHVFMVADPKTGKMDFPGLMKAYKEMFGTTAQPDLPTRSAFQVAALANPGWLVEIEVIAVRK</sequence>
<dbReference type="InterPro" id="IPR035959">
    <property type="entry name" value="RutC-like_sf"/>
</dbReference>
<proteinExistence type="inferred from homology"/>
<reference evidence="2 3" key="1">
    <citation type="submission" date="2022-06" db="EMBL/GenBank/DDBJ databases">
        <title>Rhizosaccharibacter gen. nov. sp. nov. KSS12, endophytic bacteria isolated from sugarcane.</title>
        <authorList>
            <person name="Pitiwittayakul N."/>
        </authorList>
    </citation>
    <scope>NUCLEOTIDE SEQUENCE [LARGE SCALE GENOMIC DNA]</scope>
    <source>
        <strain evidence="2 3">KSS12</strain>
    </source>
</reference>
<dbReference type="SUPFAM" id="SSF55298">
    <property type="entry name" value="YjgF-like"/>
    <property type="match status" value="1"/>
</dbReference>
<dbReference type="PROSITE" id="PS01094">
    <property type="entry name" value="UPF0076"/>
    <property type="match status" value="1"/>
</dbReference>
<evidence type="ECO:0000256" key="1">
    <source>
        <dbReference type="ARBA" id="ARBA00010552"/>
    </source>
</evidence>
<dbReference type="RefSeq" id="WP_422919553.1">
    <property type="nucleotide sequence ID" value="NZ_JAMZEJ010000004.1"/>
</dbReference>
<dbReference type="EMBL" id="JAMZEJ010000004">
    <property type="protein sequence ID" value="MCQ8240819.1"/>
    <property type="molecule type" value="Genomic_DNA"/>
</dbReference>
<accession>A0ABT1VWV3</accession>
<dbReference type="CDD" id="cd06151">
    <property type="entry name" value="YjgF_YER057c_UK114_like_3"/>
    <property type="match status" value="1"/>
</dbReference>
<name>A0ABT1VWV3_9PROT</name>
<evidence type="ECO:0000313" key="3">
    <source>
        <dbReference type="Proteomes" id="UP001524547"/>
    </source>
</evidence>
<dbReference type="Proteomes" id="UP001524547">
    <property type="component" value="Unassembled WGS sequence"/>
</dbReference>
<dbReference type="PANTHER" id="PTHR11803:SF59">
    <property type="entry name" value="ENDORIBONUCLEASE"/>
    <property type="match status" value="1"/>
</dbReference>
<dbReference type="InterPro" id="IPR006175">
    <property type="entry name" value="YjgF/YER057c/UK114"/>
</dbReference>
<protein>
    <submittedName>
        <fullName evidence="2">RidA family protein</fullName>
    </submittedName>
</protein>